<evidence type="ECO:0000313" key="2">
    <source>
        <dbReference type="EMBL" id="GGJ74325.1"/>
    </source>
</evidence>
<evidence type="ECO:0000256" key="1">
    <source>
        <dbReference type="SAM" id="MobiDB-lite"/>
    </source>
</evidence>
<sequence>MADLPLNVSTGMVTGRFVIAAIDGADAAQEPDAIPASGTVTFTSPLTYAPDQTASPSPVTILFAPIVGVFDEEGYLSTPHPVTGEAMYRGVKLIATDDPDISVTDWTWTATYAFNPVAGVKPAIASHAFALPSGSTQDLTTLVQVPSSPGYGLPQAEAAVNETITGAVVVGDDLQMTRRNGGTFIAGNVRGAPGADSTVPGPPGPVSTVPGPPGADSTVPGPPGPKGDPGPSGVSNTDQFYQVSETAGRTVSVWDYLNSRYQLIYGDTGLREIAGLLSVGTATNVYLRREGNLVHLIVRNWLPASGGVGTEGFLTLPSGFRPVFALEGLVGTRPSSTPATARIYGNVVNFITTGSAGATLSATFATSDPWPSSLPGVAA</sequence>
<evidence type="ECO:0008006" key="4">
    <source>
        <dbReference type="Google" id="ProtNLM"/>
    </source>
</evidence>
<dbReference type="Proteomes" id="UP000606115">
    <property type="component" value="Unassembled WGS sequence"/>
</dbReference>
<name>A0ABQ2DWI1_9MICC</name>
<feature type="compositionally biased region" description="Pro residues" evidence="1">
    <location>
        <begin position="200"/>
        <end position="213"/>
    </location>
</feature>
<accession>A0ABQ2DWI1</accession>
<keyword evidence="3" id="KW-1185">Reference proteome</keyword>
<dbReference type="GeneID" id="303305980"/>
<protein>
    <recommendedName>
        <fullName evidence="4">Minor tail protein</fullName>
    </recommendedName>
</protein>
<gene>
    <name evidence="2" type="ORF">GCM10007173_36570</name>
</gene>
<comment type="caution">
    <text evidence="2">The sequence shown here is derived from an EMBL/GenBank/DDBJ whole genome shotgun (WGS) entry which is preliminary data.</text>
</comment>
<organism evidence="2 3">
    <name type="scientific">Glutamicibacter ardleyensis</name>
    <dbReference type="NCBI Taxonomy" id="225894"/>
    <lineage>
        <taxon>Bacteria</taxon>
        <taxon>Bacillati</taxon>
        <taxon>Actinomycetota</taxon>
        <taxon>Actinomycetes</taxon>
        <taxon>Micrococcales</taxon>
        <taxon>Micrococcaceae</taxon>
        <taxon>Glutamicibacter</taxon>
    </lineage>
</organism>
<proteinExistence type="predicted"/>
<feature type="region of interest" description="Disordered" evidence="1">
    <location>
        <begin position="187"/>
        <end position="238"/>
    </location>
</feature>
<evidence type="ECO:0000313" key="3">
    <source>
        <dbReference type="Proteomes" id="UP000606115"/>
    </source>
</evidence>
<dbReference type="EMBL" id="BMKX01000015">
    <property type="protein sequence ID" value="GGJ74325.1"/>
    <property type="molecule type" value="Genomic_DNA"/>
</dbReference>
<reference evidence="3" key="1">
    <citation type="journal article" date="2019" name="Int. J. Syst. Evol. Microbiol.">
        <title>The Global Catalogue of Microorganisms (GCM) 10K type strain sequencing project: providing services to taxonomists for standard genome sequencing and annotation.</title>
        <authorList>
            <consortium name="The Broad Institute Genomics Platform"/>
            <consortium name="The Broad Institute Genome Sequencing Center for Infectious Disease"/>
            <person name="Wu L."/>
            <person name="Ma J."/>
        </authorList>
    </citation>
    <scope>NUCLEOTIDE SEQUENCE [LARGE SCALE GENOMIC DNA]</scope>
    <source>
        <strain evidence="3">CGMCC 1.3685</strain>
    </source>
</reference>
<dbReference type="RefSeq" id="WP_188687453.1">
    <property type="nucleotide sequence ID" value="NZ_BMKX01000015.1"/>
</dbReference>